<dbReference type="InterPro" id="IPR013094">
    <property type="entry name" value="AB_hydrolase_3"/>
</dbReference>
<dbReference type="RefSeq" id="WP_184238946.1">
    <property type="nucleotide sequence ID" value="NZ_JACHMJ010000001.1"/>
</dbReference>
<dbReference type="PANTHER" id="PTHR48081">
    <property type="entry name" value="AB HYDROLASE SUPERFAMILY PROTEIN C4A8.06C"/>
    <property type="match status" value="1"/>
</dbReference>
<organism evidence="3 4">
    <name type="scientific">Conyzicola lurida</name>
    <dbReference type="NCBI Taxonomy" id="1172621"/>
    <lineage>
        <taxon>Bacteria</taxon>
        <taxon>Bacillati</taxon>
        <taxon>Actinomycetota</taxon>
        <taxon>Actinomycetes</taxon>
        <taxon>Micrococcales</taxon>
        <taxon>Microbacteriaceae</taxon>
        <taxon>Conyzicola</taxon>
    </lineage>
</organism>
<comment type="caution">
    <text evidence="3">The sequence shown here is derived from an EMBL/GenBank/DDBJ whole genome shotgun (WGS) entry which is preliminary data.</text>
</comment>
<gene>
    <name evidence="3" type="ORF">HD599_002952</name>
</gene>
<dbReference type="Gene3D" id="3.40.50.1820">
    <property type="entry name" value="alpha/beta hydrolase"/>
    <property type="match status" value="1"/>
</dbReference>
<dbReference type="InterPro" id="IPR029058">
    <property type="entry name" value="AB_hydrolase_fold"/>
</dbReference>
<dbReference type="EMBL" id="JACHMJ010000001">
    <property type="protein sequence ID" value="MBB5844629.1"/>
    <property type="molecule type" value="Genomic_DNA"/>
</dbReference>
<protein>
    <submittedName>
        <fullName evidence="3">Acetyl esterase/lipase</fullName>
    </submittedName>
</protein>
<keyword evidence="4" id="KW-1185">Reference proteome</keyword>
<accession>A0A841ATA4</accession>
<dbReference type="InterPro" id="IPR050300">
    <property type="entry name" value="GDXG_lipolytic_enzyme"/>
</dbReference>
<proteinExistence type="predicted"/>
<sequence length="282" mass="29935">MNSAGPLAVIVTDEAVARTGGGVVVRRSEPVRDAAAAAAPTFVWSHGGGFFRGGLDQPESDAVARALATRGIPVVAVDYRLAPLPVVGRTSTSRVRFPLPVHDVLAVHRDIGEQAPHGIVVGGASAGACLTAAAALDGAGIAQPKGVVLAYGFFHATFPRVREIQRRVRGHRRLSHAPWALDAMNRNYATSRDGRQQSLAFAGGHDLRGYPPTLMVDADRDGMRASSELFAAELVDAGVEVERHVLPEARHAFLNRPHSTEFATTIDLIAAWCLRQRAVPSA</sequence>
<evidence type="ECO:0000259" key="2">
    <source>
        <dbReference type="Pfam" id="PF07859"/>
    </source>
</evidence>
<dbReference type="GO" id="GO:0016787">
    <property type="term" value="F:hydrolase activity"/>
    <property type="evidence" value="ECO:0007669"/>
    <property type="project" value="UniProtKB-KW"/>
</dbReference>
<name>A0A841ATA4_9MICO</name>
<dbReference type="AlphaFoldDB" id="A0A841ATA4"/>
<reference evidence="3 4" key="1">
    <citation type="submission" date="2020-08" db="EMBL/GenBank/DDBJ databases">
        <title>Sequencing the genomes of 1000 actinobacteria strains.</title>
        <authorList>
            <person name="Klenk H.-P."/>
        </authorList>
    </citation>
    <scope>NUCLEOTIDE SEQUENCE [LARGE SCALE GENOMIC DNA]</scope>
    <source>
        <strain evidence="3 4">DSM 105784</strain>
    </source>
</reference>
<dbReference type="Pfam" id="PF07859">
    <property type="entry name" value="Abhydrolase_3"/>
    <property type="match status" value="1"/>
</dbReference>
<feature type="domain" description="Alpha/beta hydrolase fold-3" evidence="2">
    <location>
        <begin position="43"/>
        <end position="254"/>
    </location>
</feature>
<evidence type="ECO:0000256" key="1">
    <source>
        <dbReference type="ARBA" id="ARBA00022801"/>
    </source>
</evidence>
<dbReference type="SUPFAM" id="SSF53474">
    <property type="entry name" value="alpha/beta-Hydrolases"/>
    <property type="match status" value="1"/>
</dbReference>
<keyword evidence="1" id="KW-0378">Hydrolase</keyword>
<dbReference type="Proteomes" id="UP000536685">
    <property type="component" value="Unassembled WGS sequence"/>
</dbReference>
<evidence type="ECO:0000313" key="3">
    <source>
        <dbReference type="EMBL" id="MBB5844629.1"/>
    </source>
</evidence>
<evidence type="ECO:0000313" key="4">
    <source>
        <dbReference type="Proteomes" id="UP000536685"/>
    </source>
</evidence>